<dbReference type="GO" id="GO:0016020">
    <property type="term" value="C:membrane"/>
    <property type="evidence" value="ECO:0007669"/>
    <property type="project" value="InterPro"/>
</dbReference>
<dbReference type="PROSITE" id="PS50109">
    <property type="entry name" value="HIS_KIN"/>
    <property type="match status" value="1"/>
</dbReference>
<evidence type="ECO:0000256" key="9">
    <source>
        <dbReference type="SAM" id="Phobius"/>
    </source>
</evidence>
<keyword evidence="9" id="KW-0472">Membrane</keyword>
<keyword evidence="3" id="KW-0597">Phosphoprotein</keyword>
<evidence type="ECO:0000256" key="2">
    <source>
        <dbReference type="ARBA" id="ARBA00012438"/>
    </source>
</evidence>
<dbReference type="RefSeq" id="WP_142530727.1">
    <property type="nucleotide sequence ID" value="NZ_CBCSJO010000013.1"/>
</dbReference>
<keyword evidence="9" id="KW-1133">Transmembrane helix</keyword>
<keyword evidence="6 11" id="KW-0418">Kinase</keyword>
<keyword evidence="5" id="KW-0547">Nucleotide-binding</keyword>
<dbReference type="EMBL" id="FXTN01000014">
    <property type="protein sequence ID" value="SMO97516.1"/>
    <property type="molecule type" value="Genomic_DNA"/>
</dbReference>
<dbReference type="Gene3D" id="3.30.565.10">
    <property type="entry name" value="Histidine kinase-like ATPase, C-terminal domain"/>
    <property type="match status" value="1"/>
</dbReference>
<proteinExistence type="predicted"/>
<dbReference type="CDD" id="cd16917">
    <property type="entry name" value="HATPase_UhpB-NarQ-NarX-like"/>
    <property type="match status" value="1"/>
</dbReference>
<dbReference type="PANTHER" id="PTHR24421:SF10">
    <property type="entry name" value="NITRATE_NITRITE SENSOR PROTEIN NARQ"/>
    <property type="match status" value="1"/>
</dbReference>
<evidence type="ECO:0000256" key="3">
    <source>
        <dbReference type="ARBA" id="ARBA00022553"/>
    </source>
</evidence>
<dbReference type="InterPro" id="IPR050482">
    <property type="entry name" value="Sensor_HK_TwoCompSys"/>
</dbReference>
<dbReference type="GO" id="GO:0046983">
    <property type="term" value="F:protein dimerization activity"/>
    <property type="evidence" value="ECO:0007669"/>
    <property type="project" value="InterPro"/>
</dbReference>
<reference evidence="11 12" key="1">
    <citation type="submission" date="2017-05" db="EMBL/GenBank/DDBJ databases">
        <authorList>
            <person name="Varghese N."/>
            <person name="Submissions S."/>
        </authorList>
    </citation>
    <scope>NUCLEOTIDE SEQUENCE [LARGE SCALE GENOMIC DNA]</scope>
    <source>
        <strain evidence="11 12">DSM 19036</strain>
    </source>
</reference>
<evidence type="ECO:0000256" key="6">
    <source>
        <dbReference type="ARBA" id="ARBA00022777"/>
    </source>
</evidence>
<evidence type="ECO:0000256" key="4">
    <source>
        <dbReference type="ARBA" id="ARBA00022679"/>
    </source>
</evidence>
<dbReference type="InterPro" id="IPR005467">
    <property type="entry name" value="His_kinase_dom"/>
</dbReference>
<evidence type="ECO:0000256" key="7">
    <source>
        <dbReference type="ARBA" id="ARBA00022840"/>
    </source>
</evidence>
<dbReference type="PANTHER" id="PTHR24421">
    <property type="entry name" value="NITRATE/NITRITE SENSOR PROTEIN NARX-RELATED"/>
    <property type="match status" value="1"/>
</dbReference>
<evidence type="ECO:0000256" key="8">
    <source>
        <dbReference type="ARBA" id="ARBA00023012"/>
    </source>
</evidence>
<dbReference type="InterPro" id="IPR011712">
    <property type="entry name" value="Sig_transdc_His_kin_sub3_dim/P"/>
</dbReference>
<keyword evidence="7" id="KW-0067">ATP-binding</keyword>
<protein>
    <recommendedName>
        <fullName evidence="2">histidine kinase</fullName>
        <ecNumber evidence="2">2.7.13.3</ecNumber>
    </recommendedName>
</protein>
<dbReference type="OrthoDB" id="5401121at2"/>
<keyword evidence="12" id="KW-1185">Reference proteome</keyword>
<evidence type="ECO:0000313" key="12">
    <source>
        <dbReference type="Proteomes" id="UP000320300"/>
    </source>
</evidence>
<gene>
    <name evidence="11" type="ORF">SAMN06265348_11480</name>
</gene>
<organism evidence="11 12">
    <name type="scientific">Pedobacter westerhofensis</name>
    <dbReference type="NCBI Taxonomy" id="425512"/>
    <lineage>
        <taxon>Bacteria</taxon>
        <taxon>Pseudomonadati</taxon>
        <taxon>Bacteroidota</taxon>
        <taxon>Sphingobacteriia</taxon>
        <taxon>Sphingobacteriales</taxon>
        <taxon>Sphingobacteriaceae</taxon>
        <taxon>Pedobacter</taxon>
    </lineage>
</organism>
<name>A0A521FN21_9SPHI</name>
<comment type="catalytic activity">
    <reaction evidence="1">
        <text>ATP + protein L-histidine = ADP + protein N-phospho-L-histidine.</text>
        <dbReference type="EC" id="2.7.13.3"/>
    </reaction>
</comment>
<evidence type="ECO:0000259" key="10">
    <source>
        <dbReference type="PROSITE" id="PS50109"/>
    </source>
</evidence>
<dbReference type="SUPFAM" id="SSF55874">
    <property type="entry name" value="ATPase domain of HSP90 chaperone/DNA topoisomerase II/histidine kinase"/>
    <property type="match status" value="1"/>
</dbReference>
<keyword evidence="4" id="KW-0808">Transferase</keyword>
<keyword evidence="8" id="KW-0902">Two-component regulatory system</keyword>
<dbReference type="GO" id="GO:0000155">
    <property type="term" value="F:phosphorelay sensor kinase activity"/>
    <property type="evidence" value="ECO:0007669"/>
    <property type="project" value="InterPro"/>
</dbReference>
<keyword evidence="9" id="KW-0812">Transmembrane</keyword>
<evidence type="ECO:0000256" key="5">
    <source>
        <dbReference type="ARBA" id="ARBA00022741"/>
    </source>
</evidence>
<dbReference type="SMART" id="SM00387">
    <property type="entry name" value="HATPase_c"/>
    <property type="match status" value="1"/>
</dbReference>
<feature type="transmembrane region" description="Helical" evidence="9">
    <location>
        <begin position="9"/>
        <end position="32"/>
    </location>
</feature>
<dbReference type="InterPro" id="IPR003594">
    <property type="entry name" value="HATPase_dom"/>
</dbReference>
<feature type="domain" description="Histidine kinase" evidence="10">
    <location>
        <begin position="172"/>
        <end position="261"/>
    </location>
</feature>
<dbReference type="InterPro" id="IPR036890">
    <property type="entry name" value="HATPase_C_sf"/>
</dbReference>
<dbReference type="Pfam" id="PF07730">
    <property type="entry name" value="HisKA_3"/>
    <property type="match status" value="1"/>
</dbReference>
<evidence type="ECO:0000256" key="1">
    <source>
        <dbReference type="ARBA" id="ARBA00000085"/>
    </source>
</evidence>
<dbReference type="Proteomes" id="UP000320300">
    <property type="component" value="Unassembled WGS sequence"/>
</dbReference>
<dbReference type="AlphaFoldDB" id="A0A521FN21"/>
<dbReference type="GO" id="GO:0005524">
    <property type="term" value="F:ATP binding"/>
    <property type="evidence" value="ECO:0007669"/>
    <property type="project" value="UniProtKB-KW"/>
</dbReference>
<dbReference type="Pfam" id="PF02518">
    <property type="entry name" value="HATPase_c"/>
    <property type="match status" value="1"/>
</dbReference>
<accession>A0A521FN21</accession>
<sequence length="261" mass="29320">MQILSKEVIFLITLTTSIFLIAPIFIIVYVSYYNKKKAKHLEEKESLKKTFELELLKSQFEVQEHTMETIATNLHDNIGQLLSLTSITLSSIKADSAQEGKINAAGELVVRAIQELRQLSRIMSGKELIRKNLGHAIAFELDWLKKGTDYQVQFTDNTIRTIPQNSDKELILFRLFQEIISNIIRHAGATKITISIDQTDSTLSLQVKDNGKGFVLEDKLQASDGMGLFNISKRAKMMDGTFSIHSVTGVGTDILVSIPYI</sequence>
<dbReference type="EC" id="2.7.13.3" evidence="2"/>
<evidence type="ECO:0000313" key="11">
    <source>
        <dbReference type="EMBL" id="SMO97516.1"/>
    </source>
</evidence>